<evidence type="ECO:0008006" key="3">
    <source>
        <dbReference type="Google" id="ProtNLM"/>
    </source>
</evidence>
<proteinExistence type="predicted"/>
<keyword evidence="2" id="KW-1185">Reference proteome</keyword>
<dbReference type="AlphaFoldDB" id="A0A517XXB7"/>
<reference evidence="1 2" key="1">
    <citation type="submission" date="2019-02" db="EMBL/GenBank/DDBJ databases">
        <title>Deep-cultivation of Planctomycetes and their phenomic and genomic characterization uncovers novel biology.</title>
        <authorList>
            <person name="Wiegand S."/>
            <person name="Jogler M."/>
            <person name="Boedeker C."/>
            <person name="Pinto D."/>
            <person name="Vollmers J."/>
            <person name="Rivas-Marin E."/>
            <person name="Kohn T."/>
            <person name="Peeters S.H."/>
            <person name="Heuer A."/>
            <person name="Rast P."/>
            <person name="Oberbeckmann S."/>
            <person name="Bunk B."/>
            <person name="Jeske O."/>
            <person name="Meyerdierks A."/>
            <person name="Storesund J.E."/>
            <person name="Kallscheuer N."/>
            <person name="Luecker S."/>
            <person name="Lage O.M."/>
            <person name="Pohl T."/>
            <person name="Merkel B.J."/>
            <person name="Hornburger P."/>
            <person name="Mueller R.-W."/>
            <person name="Bruemmer F."/>
            <person name="Labrenz M."/>
            <person name="Spormann A.M."/>
            <person name="Op den Camp H."/>
            <person name="Overmann J."/>
            <person name="Amann R."/>
            <person name="Jetten M.S.M."/>
            <person name="Mascher T."/>
            <person name="Medema M.H."/>
            <person name="Devos D.P."/>
            <person name="Kaster A.-K."/>
            <person name="Ovreas L."/>
            <person name="Rohde M."/>
            <person name="Galperin M.Y."/>
            <person name="Jogler C."/>
        </authorList>
    </citation>
    <scope>NUCLEOTIDE SEQUENCE [LARGE SCALE GENOMIC DNA]</scope>
    <source>
        <strain evidence="1 2">ETA_A1</strain>
    </source>
</reference>
<gene>
    <name evidence="1" type="ORF">ETAA1_41000</name>
</gene>
<sequence>MTAGPAAQPIRPRQPAVLPRPAWEAARAGDLARLRPLADERIRRASRGEKHPVHDFLFEYYSFRPAHLLRWTPGADVLLEGASPGELAWSEFEPADGGLLLPAAAFPAHRVEYLRWAAAYLDAVAAREPSFACLGLHEWAMVYRDPNVRHPYVPLRLSRADTDAVVESQPLRCTHYDAFRFFTADAVPRNRLELTRAATSEHDQPGCVHVTMDLYRFAYKVAPFCPSGVTADSFELAAAARAIDMRASPYDLTGYGYEPIRIETKDGREEYVEHQRVLAARAAPVREALRAVYGRLLAAVPG</sequence>
<protein>
    <recommendedName>
        <fullName evidence="3">3-methyladenine DNA glycosylase</fullName>
    </recommendedName>
</protein>
<evidence type="ECO:0000313" key="1">
    <source>
        <dbReference type="EMBL" id="QDU22124.1"/>
    </source>
</evidence>
<dbReference type="KEGG" id="uli:ETAA1_41000"/>
<accession>A0A517XXB7</accession>
<dbReference type="Proteomes" id="UP000319576">
    <property type="component" value="Chromosome"/>
</dbReference>
<name>A0A517XXB7_9BACT</name>
<dbReference type="EMBL" id="CP036273">
    <property type="protein sequence ID" value="QDU22124.1"/>
    <property type="molecule type" value="Genomic_DNA"/>
</dbReference>
<evidence type="ECO:0000313" key="2">
    <source>
        <dbReference type="Proteomes" id="UP000319576"/>
    </source>
</evidence>
<organism evidence="1 2">
    <name type="scientific">Urbifossiella limnaea</name>
    <dbReference type="NCBI Taxonomy" id="2528023"/>
    <lineage>
        <taxon>Bacteria</taxon>
        <taxon>Pseudomonadati</taxon>
        <taxon>Planctomycetota</taxon>
        <taxon>Planctomycetia</taxon>
        <taxon>Gemmatales</taxon>
        <taxon>Gemmataceae</taxon>
        <taxon>Urbifossiella</taxon>
    </lineage>
</organism>